<dbReference type="PROSITE" id="PS00061">
    <property type="entry name" value="ADH_SHORT"/>
    <property type="match status" value="1"/>
</dbReference>
<dbReference type="PRINTS" id="PR00081">
    <property type="entry name" value="GDHRDH"/>
</dbReference>
<name>A0A087MHY3_9GAMM</name>
<evidence type="ECO:0000313" key="4">
    <source>
        <dbReference type="Proteomes" id="UP000029085"/>
    </source>
</evidence>
<evidence type="ECO:0008006" key="5">
    <source>
        <dbReference type="Google" id="ProtNLM"/>
    </source>
</evidence>
<evidence type="ECO:0000313" key="3">
    <source>
        <dbReference type="EMBL" id="KFL36486.1"/>
    </source>
</evidence>
<dbReference type="InterPro" id="IPR002347">
    <property type="entry name" value="SDR_fam"/>
</dbReference>
<dbReference type="PRINTS" id="PR00080">
    <property type="entry name" value="SDRFAMILY"/>
</dbReference>
<sequence length="246" mass="26113">MPTDRPVVLVTGAAKRIGAVIARRLHAAGFDLALHHRRSDAEMAALVAELEALRKGSTRVLQAELADDAAPATMVQAVQDHFGRLDALVNNASSFWPTPLGQATPADWDALFAANARAPFFLAQAAAPLLRAAGGAIVNLGDIYGERPLAGHTIYCMAKAALLMLTQSLARELGPEVRVNAVAPGAVLWPEEGKAENEKQAMLASTALKRAGEPDDVAEAVRWLIQDARYTTGQVIRVDGGRSLNL</sequence>
<keyword evidence="4" id="KW-1185">Reference proteome</keyword>
<dbReference type="NCBIfam" id="NF006598">
    <property type="entry name" value="PRK09135.1"/>
    <property type="match status" value="1"/>
</dbReference>
<dbReference type="InterPro" id="IPR036291">
    <property type="entry name" value="NAD(P)-bd_dom_sf"/>
</dbReference>
<evidence type="ECO:0000256" key="1">
    <source>
        <dbReference type="ARBA" id="ARBA00006484"/>
    </source>
</evidence>
<dbReference type="SUPFAM" id="SSF51735">
    <property type="entry name" value="NAD(P)-binding Rossmann-fold domains"/>
    <property type="match status" value="1"/>
</dbReference>
<proteinExistence type="inferred from homology"/>
<dbReference type="InterPro" id="IPR020904">
    <property type="entry name" value="Sc_DH/Rdtase_CS"/>
</dbReference>
<dbReference type="EMBL" id="AVCJ01000014">
    <property type="protein sequence ID" value="KFL36486.1"/>
    <property type="molecule type" value="Genomic_DNA"/>
</dbReference>
<gene>
    <name evidence="3" type="ORF">N788_12700</name>
</gene>
<dbReference type="Pfam" id="PF13561">
    <property type="entry name" value="adh_short_C2"/>
    <property type="match status" value="1"/>
</dbReference>
<dbReference type="Proteomes" id="UP000029085">
    <property type="component" value="Unassembled WGS sequence"/>
</dbReference>
<dbReference type="STRING" id="1121014.N788_12700"/>
<protein>
    <recommendedName>
        <fullName evidence="5">Pteridine reductase</fullName>
    </recommendedName>
</protein>
<dbReference type="RefSeq" id="WP_034223599.1">
    <property type="nucleotide sequence ID" value="NZ_AVCJ01000014.1"/>
</dbReference>
<dbReference type="FunFam" id="3.40.50.720:FF:000084">
    <property type="entry name" value="Short-chain dehydrogenase reductase"/>
    <property type="match status" value="1"/>
</dbReference>
<keyword evidence="2" id="KW-0560">Oxidoreductase</keyword>
<accession>A0A087MHY3</accession>
<dbReference type="PANTHER" id="PTHR43639:SF1">
    <property type="entry name" value="SHORT-CHAIN DEHYDROGENASE_REDUCTASE FAMILY PROTEIN"/>
    <property type="match status" value="1"/>
</dbReference>
<comment type="similarity">
    <text evidence="1">Belongs to the short-chain dehydrogenases/reductases (SDR) family.</text>
</comment>
<evidence type="ECO:0000256" key="2">
    <source>
        <dbReference type="ARBA" id="ARBA00023002"/>
    </source>
</evidence>
<dbReference type="Gene3D" id="3.40.50.720">
    <property type="entry name" value="NAD(P)-binding Rossmann-like Domain"/>
    <property type="match status" value="1"/>
</dbReference>
<reference evidence="4" key="1">
    <citation type="submission" date="2013-08" db="EMBL/GenBank/DDBJ databases">
        <title>Genome sequencing of Arenimonas donghaensis.</title>
        <authorList>
            <person name="Chen F."/>
            <person name="Wang G."/>
        </authorList>
    </citation>
    <scope>NUCLEOTIDE SEQUENCE [LARGE SCALE GENOMIC DNA]</scope>
    <source>
        <strain evidence="4">HO3-R19</strain>
    </source>
</reference>
<comment type="caution">
    <text evidence="3">The sequence shown here is derived from an EMBL/GenBank/DDBJ whole genome shotgun (WGS) entry which is preliminary data.</text>
</comment>
<dbReference type="AlphaFoldDB" id="A0A087MHY3"/>
<dbReference type="PATRIC" id="fig|1121014.3.peg.1606"/>
<dbReference type="GO" id="GO:0016491">
    <property type="term" value="F:oxidoreductase activity"/>
    <property type="evidence" value="ECO:0007669"/>
    <property type="project" value="UniProtKB-KW"/>
</dbReference>
<dbReference type="OrthoDB" id="9793499at2"/>
<reference evidence="3 4" key="2">
    <citation type="journal article" date="2015" name="Stand. Genomic Sci.">
        <title>High quality draft genomic sequence of Arenimonas donghaensis DSM 18148(T).</title>
        <authorList>
            <person name="Chen F."/>
            <person name="Wang H."/>
            <person name="Cao Y."/>
            <person name="Li X."/>
            <person name="Wang G."/>
        </authorList>
    </citation>
    <scope>NUCLEOTIDE SEQUENCE [LARGE SCALE GENOMIC DNA]</scope>
    <source>
        <strain evidence="3 4">HO3-R19</strain>
    </source>
</reference>
<dbReference type="PANTHER" id="PTHR43639">
    <property type="entry name" value="OXIDOREDUCTASE, SHORT-CHAIN DEHYDROGENASE/REDUCTASE FAMILY (AFU_ORTHOLOGUE AFUA_5G02870)"/>
    <property type="match status" value="1"/>
</dbReference>
<organism evidence="3 4">
    <name type="scientific">Arenimonas donghaensis DSM 18148 = HO3-R19</name>
    <dbReference type="NCBI Taxonomy" id="1121014"/>
    <lineage>
        <taxon>Bacteria</taxon>
        <taxon>Pseudomonadati</taxon>
        <taxon>Pseudomonadota</taxon>
        <taxon>Gammaproteobacteria</taxon>
        <taxon>Lysobacterales</taxon>
        <taxon>Lysobacteraceae</taxon>
        <taxon>Arenimonas</taxon>
    </lineage>
</organism>